<dbReference type="InterPro" id="IPR011009">
    <property type="entry name" value="Kinase-like_dom_sf"/>
</dbReference>
<protein>
    <recommendedName>
        <fullName evidence="1">Aminoglycoside phosphotransferase domain-containing protein</fullName>
    </recommendedName>
</protein>
<evidence type="ECO:0000313" key="2">
    <source>
        <dbReference type="EMBL" id="KOO46021.1"/>
    </source>
</evidence>
<keyword evidence="3" id="KW-1185">Reference proteome</keyword>
<evidence type="ECO:0000259" key="1">
    <source>
        <dbReference type="Pfam" id="PF01636"/>
    </source>
</evidence>
<accession>A0A0M0L4N1</accession>
<evidence type="ECO:0000313" key="3">
    <source>
        <dbReference type="Proteomes" id="UP000037558"/>
    </source>
</evidence>
<proteinExistence type="predicted"/>
<dbReference type="Pfam" id="PF01636">
    <property type="entry name" value="APH"/>
    <property type="match status" value="1"/>
</dbReference>
<dbReference type="PATRIC" id="fig|284581.3.peg.1878"/>
<sequence>MNTERLKQIENIIGEVINIELLNEQGWTSKVSRVQTETHTYLLKSAFTKRYRSWLVREAYVLETLQSTFLPVPTYYGFFEDEEGSHLIMSFEEGMTLRKAFSLAKTEQEKCKLMNSFGELIRKLHELPLNEPLRKSVPWLDGQLKQAEINLHEGGTDGNDVLLEKLHAEKPAPILETMIHGDCTMENVLVRDGKVETFIDVADLTIGDPRYDVALAVRRFTNHPQYIDAFYDGYQRLAISKEEYAYFDQGLYEFF</sequence>
<comment type="caution">
    <text evidence="2">The sequence shown here is derived from an EMBL/GenBank/DDBJ whole genome shotgun (WGS) entry which is preliminary data.</text>
</comment>
<dbReference type="InterPro" id="IPR002575">
    <property type="entry name" value="Aminoglycoside_PTrfase"/>
</dbReference>
<dbReference type="PANTHER" id="PTHR21310">
    <property type="entry name" value="AMINOGLYCOSIDE PHOSPHOTRANSFERASE-RELATED-RELATED"/>
    <property type="match status" value="1"/>
</dbReference>
<gene>
    <name evidence="2" type="ORF">AMD01_09065</name>
</gene>
<feature type="domain" description="Aminoglycoside phosphotransferase" evidence="1">
    <location>
        <begin position="24"/>
        <end position="235"/>
    </location>
</feature>
<dbReference type="RefSeq" id="WP_053401084.1">
    <property type="nucleotide sequence ID" value="NZ_JAMAUM010000005.1"/>
</dbReference>
<organism evidence="2 3">
    <name type="scientific">Priestia koreensis</name>
    <dbReference type="NCBI Taxonomy" id="284581"/>
    <lineage>
        <taxon>Bacteria</taxon>
        <taxon>Bacillati</taxon>
        <taxon>Bacillota</taxon>
        <taxon>Bacilli</taxon>
        <taxon>Bacillales</taxon>
        <taxon>Bacillaceae</taxon>
        <taxon>Priestia</taxon>
    </lineage>
</organism>
<name>A0A0M0L4N1_9BACI</name>
<dbReference type="SUPFAM" id="SSF56112">
    <property type="entry name" value="Protein kinase-like (PK-like)"/>
    <property type="match status" value="1"/>
</dbReference>
<dbReference type="EMBL" id="LILC01000013">
    <property type="protein sequence ID" value="KOO46021.1"/>
    <property type="molecule type" value="Genomic_DNA"/>
</dbReference>
<dbReference type="STRING" id="284581.AMD01_09065"/>
<dbReference type="OrthoDB" id="9812495at2"/>
<dbReference type="Proteomes" id="UP000037558">
    <property type="component" value="Unassembled WGS sequence"/>
</dbReference>
<reference evidence="3" key="1">
    <citation type="submission" date="2015-08" db="EMBL/GenBank/DDBJ databases">
        <title>Fjat-14210 dsm16467.</title>
        <authorList>
            <person name="Liu B."/>
            <person name="Wang J."/>
            <person name="Zhu Y."/>
            <person name="Liu G."/>
            <person name="Chen Q."/>
            <person name="Chen Z."/>
            <person name="Lan J."/>
            <person name="Che J."/>
            <person name="Ge C."/>
            <person name="Shi H."/>
            <person name="Pan Z."/>
            <person name="Liu X."/>
        </authorList>
    </citation>
    <scope>NUCLEOTIDE SEQUENCE [LARGE SCALE GENOMIC DNA]</scope>
    <source>
        <strain evidence="3">DSM 16467</strain>
    </source>
</reference>
<dbReference type="AlphaFoldDB" id="A0A0M0L4N1"/>
<dbReference type="InterPro" id="IPR051678">
    <property type="entry name" value="AGP_Transferase"/>
</dbReference>
<dbReference type="Gene3D" id="3.90.1200.10">
    <property type="match status" value="1"/>
</dbReference>